<dbReference type="OrthoDB" id="30666at10239"/>
<dbReference type="Proteomes" id="UP000201465">
    <property type="component" value="Segment"/>
</dbReference>
<dbReference type="PROSITE" id="PS50011">
    <property type="entry name" value="PROTEIN_KINASE_DOM"/>
    <property type="match status" value="1"/>
</dbReference>
<keyword evidence="1" id="KW-0547">Nucleotide-binding</keyword>
<protein>
    <submittedName>
        <fullName evidence="3">Protein kinase</fullName>
    </submittedName>
</protein>
<dbReference type="InterPro" id="IPR017441">
    <property type="entry name" value="Protein_kinase_ATP_BS"/>
</dbReference>
<dbReference type="GeneID" id="30523543"/>
<dbReference type="InterPro" id="IPR000719">
    <property type="entry name" value="Prot_kinase_dom"/>
</dbReference>
<keyword evidence="4" id="KW-1185">Reference proteome</keyword>
<keyword evidence="1" id="KW-0067">ATP-binding</keyword>
<dbReference type="RefSeq" id="YP_009329492.1">
    <property type="nucleotide sequence ID" value="NC_032108.1"/>
</dbReference>
<proteinExistence type="predicted"/>
<gene>
    <name evidence="3" type="ORF">BQ3484_552</name>
</gene>
<evidence type="ECO:0000256" key="1">
    <source>
        <dbReference type="PROSITE-ProRule" id="PRU10141"/>
    </source>
</evidence>
<evidence type="ECO:0000259" key="2">
    <source>
        <dbReference type="PROSITE" id="PS50011"/>
    </source>
</evidence>
<dbReference type="EMBL" id="LT671577">
    <property type="protein sequence ID" value="SHO33620.1"/>
    <property type="molecule type" value="Genomic_DNA"/>
</dbReference>
<sequence>MEPNLNLEELRQERRRLLQSFSQDPETTAKTFYSFIGSRLYSPYLSLNRRDLCCIFNRGVPMEDTPGLCLAPFREIGAGAHGTIYSVGTRQESYVLKERDVTKPLVAYLEQSERTQRRLASFRGTCGFPLSFPSLALASDDFTNEVLVSYILDELLDRPGVADAGLNNIATTYAASICGRRKGLLLMERGDASLNDVNNPVFSSYQEFGFTISGEIPVFNEYFILNSIGQVVLILQYLHNWNFVHGDLKLANVAFFSTPYRYYEADFTVKLIDFEKSSITYGLKDTDHRFFNYSSLADTYLSLLPFTPNVKDGTFTIDATFVPQIYAYSRHDLTPYYSSFDLYTFIISMALSPSYFFAFSRFPNLVSSVWRVLFDQDNFVKVYDRIYKAQGKLDPNSMSDILDILRGIPLKCDLADLLYKSIFTG</sequence>
<dbReference type="InterPro" id="IPR011009">
    <property type="entry name" value="Kinase-like_dom_sf"/>
</dbReference>
<dbReference type="KEGG" id="vg:30523543"/>
<dbReference type="SUPFAM" id="SSF56112">
    <property type="entry name" value="Protein kinase-like (PK-like)"/>
    <property type="match status" value="1"/>
</dbReference>
<evidence type="ECO:0000313" key="3">
    <source>
        <dbReference type="EMBL" id="SHO33620.1"/>
    </source>
</evidence>
<dbReference type="GO" id="GO:0004672">
    <property type="term" value="F:protein kinase activity"/>
    <property type="evidence" value="ECO:0007669"/>
    <property type="project" value="InterPro"/>
</dbReference>
<dbReference type="PROSITE" id="PS00107">
    <property type="entry name" value="PROTEIN_KINASE_ATP"/>
    <property type="match status" value="1"/>
</dbReference>
<dbReference type="Gene3D" id="1.10.510.10">
    <property type="entry name" value="Transferase(Phosphotransferase) domain 1"/>
    <property type="match status" value="1"/>
</dbReference>
<dbReference type="GO" id="GO:0005524">
    <property type="term" value="F:ATP binding"/>
    <property type="evidence" value="ECO:0007669"/>
    <property type="project" value="UniProtKB-UniRule"/>
</dbReference>
<keyword evidence="3" id="KW-0808">Transferase</keyword>
<name>A0A1M7XVL8_9VIRU</name>
<reference evidence="3 4" key="1">
    <citation type="submission" date="2016-11" db="EMBL/GenBank/DDBJ databases">
        <authorList>
            <consortium name="Urmite Genomes"/>
        </authorList>
    </citation>
    <scope>NUCLEOTIDE SEQUENCE [LARGE SCALE GENOMIC DNA]</scope>
    <source>
        <strain evidence="3 4">A11</strain>
    </source>
</reference>
<organism evidence="3 4">
    <name type="scientific">Cedratvirus A11</name>
    <dbReference type="NCBI Taxonomy" id="1903266"/>
    <lineage>
        <taxon>Viruses</taxon>
        <taxon>Pithoviruses</taxon>
        <taxon>Orthocedratvirinae</taxon>
        <taxon>Alphacedratvirus</taxon>
        <taxon>Alphacedratvirus aljazairmassiliense</taxon>
    </lineage>
</organism>
<feature type="binding site" evidence="1">
    <location>
        <position position="97"/>
    </location>
    <ligand>
        <name>ATP</name>
        <dbReference type="ChEBI" id="CHEBI:30616"/>
    </ligand>
</feature>
<keyword evidence="3" id="KW-0418">Kinase</keyword>
<evidence type="ECO:0000313" key="4">
    <source>
        <dbReference type="Proteomes" id="UP000201465"/>
    </source>
</evidence>
<accession>A0A1M7XVL8</accession>
<feature type="domain" description="Protein kinase" evidence="2">
    <location>
        <begin position="70"/>
        <end position="425"/>
    </location>
</feature>